<protein>
    <submittedName>
        <fullName evidence="1">Uncharacterized protein</fullName>
    </submittedName>
</protein>
<gene>
    <name evidence="1" type="ORF">KTC_11780</name>
</gene>
<sequence>MYLPDARIKAGVLFASIGAGSDHLSATATQYACLRTACFAQMATPTLVVMSNKDHKLQLTSREADYFADPYFLSPGPKNLLALFGGKHILSDITGYDAAETTDENPERVATIQQLTLAYLQGRYFPMHQLCR</sequence>
<dbReference type="AlphaFoldDB" id="A0A455SD99"/>
<proteinExistence type="predicted"/>
<organism evidence="1">
    <name type="scientific">Thermosporothrix sp. COM3</name>
    <dbReference type="NCBI Taxonomy" id="2490863"/>
    <lineage>
        <taxon>Bacteria</taxon>
        <taxon>Bacillati</taxon>
        <taxon>Chloroflexota</taxon>
        <taxon>Ktedonobacteria</taxon>
        <taxon>Ktedonobacterales</taxon>
        <taxon>Thermosporotrichaceae</taxon>
        <taxon>Thermosporothrix</taxon>
    </lineage>
</organism>
<dbReference type="EMBL" id="AP019376">
    <property type="protein sequence ID" value="BBH86427.1"/>
    <property type="molecule type" value="Genomic_DNA"/>
</dbReference>
<name>A0A455SD99_9CHLR</name>
<reference evidence="1" key="1">
    <citation type="submission" date="2018-12" db="EMBL/GenBank/DDBJ databases">
        <title>Novel natural products biosynthetic potential of the class Ktedonobacteria.</title>
        <authorList>
            <person name="Zheng Y."/>
            <person name="Saitou A."/>
            <person name="Wang C.M."/>
            <person name="Toyoda A."/>
            <person name="Minakuchi Y."/>
            <person name="Sekiguchi Y."/>
            <person name="Ueda K."/>
            <person name="Takano H."/>
            <person name="Sakai Y."/>
            <person name="Yokota A."/>
            <person name="Yabe S."/>
        </authorList>
    </citation>
    <scope>NUCLEOTIDE SEQUENCE</scope>
    <source>
        <strain evidence="1">COM3</strain>
    </source>
</reference>
<evidence type="ECO:0000313" key="1">
    <source>
        <dbReference type="EMBL" id="BBH86427.1"/>
    </source>
</evidence>
<accession>A0A455SD99</accession>